<evidence type="ECO:0000256" key="5">
    <source>
        <dbReference type="ARBA" id="ARBA00022840"/>
    </source>
</evidence>
<evidence type="ECO:0000256" key="7">
    <source>
        <dbReference type="ARBA" id="ARBA00023204"/>
    </source>
</evidence>
<evidence type="ECO:0000256" key="2">
    <source>
        <dbReference type="ARBA" id="ARBA00021982"/>
    </source>
</evidence>
<dbReference type="AlphaFoldDB" id="A0A847ESA5"/>
<dbReference type="Pfam" id="PF00488">
    <property type="entry name" value="MutS_V"/>
    <property type="match status" value="1"/>
</dbReference>
<evidence type="ECO:0000256" key="3">
    <source>
        <dbReference type="ARBA" id="ARBA00022741"/>
    </source>
</evidence>
<dbReference type="InterPro" id="IPR005748">
    <property type="entry name" value="DNA_mismatch_repair_MutS"/>
</dbReference>
<comment type="function">
    <text evidence="8">This protein is involved in the repair of mismatches in DNA. It is possible that it carries out the mismatch recognition step. This protein has a weak ATPase activity.</text>
</comment>
<dbReference type="FunFam" id="3.40.50.300:FF:000870">
    <property type="entry name" value="MutS protein homolog 4"/>
    <property type="match status" value="1"/>
</dbReference>
<accession>A0A847ESA5</accession>
<dbReference type="GO" id="GO:0006298">
    <property type="term" value="P:mismatch repair"/>
    <property type="evidence" value="ECO:0007669"/>
    <property type="project" value="UniProtKB-UniRule"/>
</dbReference>
<dbReference type="GO" id="GO:0005524">
    <property type="term" value="F:ATP binding"/>
    <property type="evidence" value="ECO:0007669"/>
    <property type="project" value="UniProtKB-UniRule"/>
</dbReference>
<feature type="non-terminal residue" evidence="11">
    <location>
        <position position="681"/>
    </location>
</feature>
<dbReference type="InterPro" id="IPR045076">
    <property type="entry name" value="MutS"/>
</dbReference>
<evidence type="ECO:0000256" key="8">
    <source>
        <dbReference type="ARBA" id="ARBA00024647"/>
    </source>
</evidence>
<dbReference type="SUPFAM" id="SSF53150">
    <property type="entry name" value="DNA repair protein MutS, domain II"/>
    <property type="match status" value="1"/>
</dbReference>
<proteinExistence type="inferred from homology"/>
<name>A0A847ESA5_9BACT</name>
<dbReference type="Proteomes" id="UP000554004">
    <property type="component" value="Unassembled WGS sequence"/>
</dbReference>
<dbReference type="Gene3D" id="1.10.1420.10">
    <property type="match status" value="2"/>
</dbReference>
<dbReference type="PIRSF" id="PIRSF005813">
    <property type="entry name" value="MSH2"/>
    <property type="match status" value="1"/>
</dbReference>
<evidence type="ECO:0000256" key="4">
    <source>
        <dbReference type="ARBA" id="ARBA00022763"/>
    </source>
</evidence>
<dbReference type="Pfam" id="PF05188">
    <property type="entry name" value="MutS_II"/>
    <property type="match status" value="1"/>
</dbReference>
<evidence type="ECO:0000256" key="1">
    <source>
        <dbReference type="ARBA" id="ARBA00006271"/>
    </source>
</evidence>
<keyword evidence="7" id="KW-0234">DNA repair</keyword>
<gene>
    <name evidence="11" type="primary">mutS</name>
    <name evidence="11" type="ORF">GX618_01030</name>
</gene>
<feature type="non-terminal residue" evidence="11">
    <location>
        <position position="1"/>
    </location>
</feature>
<evidence type="ECO:0000256" key="9">
    <source>
        <dbReference type="NCBIfam" id="TIGR01070"/>
    </source>
</evidence>
<dbReference type="Pfam" id="PF05192">
    <property type="entry name" value="MutS_III"/>
    <property type="match status" value="1"/>
</dbReference>
<reference evidence="11 12" key="1">
    <citation type="journal article" date="2020" name="Biotechnol. Biofuels">
        <title>New insights from the biogas microbiome by comprehensive genome-resolved metagenomics of nearly 1600 species originating from multiple anaerobic digesters.</title>
        <authorList>
            <person name="Campanaro S."/>
            <person name="Treu L."/>
            <person name="Rodriguez-R L.M."/>
            <person name="Kovalovszki A."/>
            <person name="Ziels R.M."/>
            <person name="Maus I."/>
            <person name="Zhu X."/>
            <person name="Kougias P.G."/>
            <person name="Basile A."/>
            <person name="Luo G."/>
            <person name="Schluter A."/>
            <person name="Konstantinidis K.T."/>
            <person name="Angelidaki I."/>
        </authorList>
    </citation>
    <scope>NUCLEOTIDE SEQUENCE [LARGE SCALE GENOMIC DNA]</scope>
    <source>
        <strain evidence="11">AS06rmzACSIP_421</strain>
    </source>
</reference>
<dbReference type="SMART" id="SM00534">
    <property type="entry name" value="MUTSac"/>
    <property type="match status" value="1"/>
</dbReference>
<dbReference type="InterPro" id="IPR007860">
    <property type="entry name" value="DNA_mmatch_repair_MutS_con_dom"/>
</dbReference>
<dbReference type="Gene3D" id="3.40.50.300">
    <property type="entry name" value="P-loop containing nucleotide triphosphate hydrolases"/>
    <property type="match status" value="1"/>
</dbReference>
<keyword evidence="3" id="KW-0547">Nucleotide-binding</keyword>
<dbReference type="PANTHER" id="PTHR11361">
    <property type="entry name" value="DNA MISMATCH REPAIR PROTEIN MUTS FAMILY MEMBER"/>
    <property type="match status" value="1"/>
</dbReference>
<keyword evidence="4" id="KW-0227">DNA damage</keyword>
<dbReference type="InterPro" id="IPR036678">
    <property type="entry name" value="MutS_con_dom_sf"/>
</dbReference>
<feature type="domain" description="DNA mismatch repair proteins mutS family" evidence="10">
    <location>
        <begin position="546"/>
        <end position="562"/>
    </location>
</feature>
<dbReference type="NCBIfam" id="NF003810">
    <property type="entry name" value="PRK05399.1"/>
    <property type="match status" value="1"/>
</dbReference>
<dbReference type="SMART" id="SM00533">
    <property type="entry name" value="MUTSd"/>
    <property type="match status" value="1"/>
</dbReference>
<dbReference type="PROSITE" id="PS00486">
    <property type="entry name" value="DNA_MISMATCH_REPAIR_2"/>
    <property type="match status" value="1"/>
</dbReference>
<dbReference type="NCBIfam" id="TIGR01070">
    <property type="entry name" value="mutS1"/>
    <property type="match status" value="1"/>
</dbReference>
<keyword evidence="6" id="KW-0238">DNA-binding</keyword>
<evidence type="ECO:0000313" key="11">
    <source>
        <dbReference type="EMBL" id="NLE30843.1"/>
    </source>
</evidence>
<dbReference type="CDD" id="cd03284">
    <property type="entry name" value="ABC_MutS1"/>
    <property type="match status" value="1"/>
</dbReference>
<evidence type="ECO:0000259" key="10">
    <source>
        <dbReference type="PROSITE" id="PS00486"/>
    </source>
</evidence>
<dbReference type="InterPro" id="IPR011184">
    <property type="entry name" value="DNA_mismatch_repair_Msh2"/>
</dbReference>
<sequence>LSTGEVFWIYSKDISKSIDSVLSSSEPVEILLLENESDLKFNTIPVQFLSKGLQNVKYSQEKIKEFYNISNIDSLELQGKEVSIISLAMILTHISETQLIIPNHIKKPQRKNLTSTMILDRATIRNLELISNSFTGDISNSLFSVIDSTSTPMGKRLLYSWILNPLISKKEIDHRLDIVKLFYENSEILNKSKEILDEINDISRIAGKIGLQRVNGRDLKALQISLENILKLKSVLSQFPQISKEIEKYEKDLIEVSENIDNCIIDSPPLTILEGGIIKSSFNKEVSELRELTGDSKGWIRDFEEKEKVSTGINSLKIGFNRVFGYYIEVTKAQQENVPDRYIRKQTLVNCERYITQELKEKEDIILNSQEKLNELEYKLFNEFRESLVKYLPSIQLVSEYVSEIDILCGFADISIKREYSCPKIFEMGENEGVIDIKSGRHPIVEIISQESFISNDSLLDFKTSSISILTGPNMSGKSTYIRQVAILVLMAQIGCFVPAKEMSLSLVDRIFTRVGASDDLSRGRSTFMVEMDEAANIVNNASKYSLVVLDEVGRGTSTYDGVSIAWALAEYLANDIKCRTLFATHYHELLKLSEEIPNSVKNFNVLVEEDLEKGEVIFLRKIVQGGTDRSYGIYVAKMAGLPEKVIKRANEILESFEQEKMFTNENEIRETDVFTKKDET</sequence>
<dbReference type="GO" id="GO:0140664">
    <property type="term" value="F:ATP-dependent DNA damage sensor activity"/>
    <property type="evidence" value="ECO:0007669"/>
    <property type="project" value="InterPro"/>
</dbReference>
<dbReference type="EMBL" id="JAAZAL010000034">
    <property type="protein sequence ID" value="NLE30843.1"/>
    <property type="molecule type" value="Genomic_DNA"/>
</dbReference>
<dbReference type="InterPro" id="IPR007696">
    <property type="entry name" value="DNA_mismatch_repair_MutS_core"/>
</dbReference>
<comment type="caution">
    <text evidence="11">The sequence shown here is derived from an EMBL/GenBank/DDBJ whole genome shotgun (WGS) entry which is preliminary data.</text>
</comment>
<dbReference type="SUPFAM" id="SSF52540">
    <property type="entry name" value="P-loop containing nucleoside triphosphate hydrolases"/>
    <property type="match status" value="1"/>
</dbReference>
<dbReference type="PANTHER" id="PTHR11361:SF34">
    <property type="entry name" value="DNA MISMATCH REPAIR PROTEIN MSH1, MITOCHONDRIAL"/>
    <property type="match status" value="1"/>
</dbReference>
<keyword evidence="5" id="KW-0067">ATP-binding</keyword>
<dbReference type="Pfam" id="PF05190">
    <property type="entry name" value="MutS_IV"/>
    <property type="match status" value="1"/>
</dbReference>
<evidence type="ECO:0000313" key="12">
    <source>
        <dbReference type="Proteomes" id="UP000554004"/>
    </source>
</evidence>
<comment type="similarity">
    <text evidence="1">Belongs to the DNA mismatch repair MutS family.</text>
</comment>
<dbReference type="FunFam" id="1.10.1420.10:FF:000001">
    <property type="entry name" value="DNA mismatch repair protein MutS"/>
    <property type="match status" value="1"/>
</dbReference>
<dbReference type="InterPro" id="IPR027417">
    <property type="entry name" value="P-loop_NTPase"/>
</dbReference>
<dbReference type="GO" id="GO:0005829">
    <property type="term" value="C:cytosol"/>
    <property type="evidence" value="ECO:0007669"/>
    <property type="project" value="TreeGrafter"/>
</dbReference>
<dbReference type="GO" id="GO:0030983">
    <property type="term" value="F:mismatched DNA binding"/>
    <property type="evidence" value="ECO:0007669"/>
    <property type="project" value="InterPro"/>
</dbReference>
<dbReference type="SUPFAM" id="SSF48334">
    <property type="entry name" value="DNA repair protein MutS, domain III"/>
    <property type="match status" value="1"/>
</dbReference>
<dbReference type="InterPro" id="IPR000432">
    <property type="entry name" value="DNA_mismatch_repair_MutS_C"/>
</dbReference>
<evidence type="ECO:0000256" key="6">
    <source>
        <dbReference type="ARBA" id="ARBA00023125"/>
    </source>
</evidence>
<protein>
    <recommendedName>
        <fullName evidence="2 9">DNA mismatch repair protein MutS</fullName>
    </recommendedName>
</protein>
<dbReference type="InterPro" id="IPR007861">
    <property type="entry name" value="DNA_mismatch_repair_MutS_clamp"/>
</dbReference>
<dbReference type="Gene3D" id="3.30.420.110">
    <property type="entry name" value="MutS, connector domain"/>
    <property type="match status" value="1"/>
</dbReference>
<organism evidence="11 12">
    <name type="scientific">Candidatus Dojkabacteria bacterium</name>
    <dbReference type="NCBI Taxonomy" id="2099670"/>
    <lineage>
        <taxon>Bacteria</taxon>
        <taxon>Candidatus Dojkabacteria</taxon>
    </lineage>
</organism>
<dbReference type="InterPro" id="IPR036187">
    <property type="entry name" value="DNA_mismatch_repair_MutS_sf"/>
</dbReference>